<dbReference type="AlphaFoldDB" id="A0A7X1NH96"/>
<dbReference type="GO" id="GO:0005524">
    <property type="term" value="F:ATP binding"/>
    <property type="evidence" value="ECO:0007669"/>
    <property type="project" value="UniProtKB-KW"/>
</dbReference>
<sequence>MSELRNPATVKGVLAARMDRLAPAQKALLQTLAVIGKEFPWSLVRQVAGQPEDHLRHLLAGLQASDFIYEQPAIPEIEYAFKHALTQEVAGQAMLAEQRSALHERTARAIEMLFRRQLKDHCSELAHHYSLSGNIAKAVEYLHCTGRQALERSAHPEAIQHLGAALELLKRTPDTHERARQELALRITLAPALLATKGYASPEVEATYTRALALCEQGGETRQFFLAKLGLRTFFSLRAEHRMAYELGERLLALAESANDPGLLGQSHIVLGTSSFYLGELGPARTHLDQGVACFDLENHCADAFLLGQDPLVHGLIASGRALWFLGYPDQARRRMHEALALARSCLITPTAWRSA</sequence>
<organism evidence="3 4">
    <name type="scientific">Paraburkholderia franconis</name>
    <dbReference type="NCBI Taxonomy" id="2654983"/>
    <lineage>
        <taxon>Bacteria</taxon>
        <taxon>Pseudomonadati</taxon>
        <taxon>Pseudomonadota</taxon>
        <taxon>Betaproteobacteria</taxon>
        <taxon>Burkholderiales</taxon>
        <taxon>Burkholderiaceae</taxon>
        <taxon>Paraburkholderia</taxon>
    </lineage>
</organism>
<dbReference type="Gene3D" id="1.25.40.10">
    <property type="entry name" value="Tetratricopeptide repeat domain"/>
    <property type="match status" value="1"/>
</dbReference>
<dbReference type="GO" id="GO:0005737">
    <property type="term" value="C:cytoplasm"/>
    <property type="evidence" value="ECO:0007669"/>
    <property type="project" value="TreeGrafter"/>
</dbReference>
<dbReference type="Proteomes" id="UP000484381">
    <property type="component" value="Unassembled WGS sequence"/>
</dbReference>
<accession>A0A7X1NH96</accession>
<evidence type="ECO:0008006" key="5">
    <source>
        <dbReference type="Google" id="ProtNLM"/>
    </source>
</evidence>
<keyword evidence="4" id="KW-1185">Reference proteome</keyword>
<dbReference type="InterPro" id="IPR011990">
    <property type="entry name" value="TPR-like_helical_dom_sf"/>
</dbReference>
<name>A0A7X1NH96_9BURK</name>
<dbReference type="EMBL" id="WHNP01000053">
    <property type="protein sequence ID" value="MPW21932.1"/>
    <property type="molecule type" value="Genomic_DNA"/>
</dbReference>
<reference evidence="3 4" key="1">
    <citation type="submission" date="2019-10" db="EMBL/GenBank/DDBJ databases">
        <title>Paraburkholderia sp. isolated from nodules of Mimosa pudica from Brazilian Atlantic Forest soils.</title>
        <authorList>
            <person name="Paulitsch F."/>
            <person name="Hungria M."/>
            <person name="Dall'Agnol R."/>
        </authorList>
    </citation>
    <scope>NUCLEOTIDE SEQUENCE [LARGE SCALE GENOMIC DNA]</scope>
    <source>
        <strain evidence="3 4">CNPSo 3157</strain>
    </source>
</reference>
<protein>
    <recommendedName>
        <fullName evidence="5">MalT-like TPR region domain-containing protein</fullName>
    </recommendedName>
</protein>
<comment type="caution">
    <text evidence="3">The sequence shown here is derived from an EMBL/GenBank/DDBJ whole genome shotgun (WGS) entry which is preliminary data.</text>
</comment>
<evidence type="ECO:0000256" key="2">
    <source>
        <dbReference type="ARBA" id="ARBA00022840"/>
    </source>
</evidence>
<keyword evidence="2" id="KW-0067">ATP-binding</keyword>
<evidence type="ECO:0000313" key="4">
    <source>
        <dbReference type="Proteomes" id="UP000484381"/>
    </source>
</evidence>
<keyword evidence="1" id="KW-0547">Nucleotide-binding</keyword>
<gene>
    <name evidence="3" type="ORF">GCT13_35015</name>
</gene>
<dbReference type="RefSeq" id="WP_152766206.1">
    <property type="nucleotide sequence ID" value="NZ_WHNP01000053.1"/>
</dbReference>
<dbReference type="GO" id="GO:0004016">
    <property type="term" value="F:adenylate cyclase activity"/>
    <property type="evidence" value="ECO:0007669"/>
    <property type="project" value="TreeGrafter"/>
</dbReference>
<dbReference type="PANTHER" id="PTHR16305">
    <property type="entry name" value="TESTICULAR SOLUBLE ADENYLYL CYCLASE"/>
    <property type="match status" value="1"/>
</dbReference>
<dbReference type="PANTHER" id="PTHR16305:SF28">
    <property type="entry name" value="GUANYLATE CYCLASE DOMAIN-CONTAINING PROTEIN"/>
    <property type="match status" value="1"/>
</dbReference>
<evidence type="ECO:0000256" key="1">
    <source>
        <dbReference type="ARBA" id="ARBA00022741"/>
    </source>
</evidence>
<proteinExistence type="predicted"/>
<evidence type="ECO:0000313" key="3">
    <source>
        <dbReference type="EMBL" id="MPW21932.1"/>
    </source>
</evidence>